<dbReference type="InterPro" id="IPR007225">
    <property type="entry name" value="EXOC6/Sec15"/>
</dbReference>
<keyword evidence="10" id="KW-1185">Reference proteome</keyword>
<name>A0AAN8NGZ1_9PEZI</name>
<evidence type="ECO:0000256" key="3">
    <source>
        <dbReference type="ARBA" id="ARBA00022483"/>
    </source>
</evidence>
<comment type="similarity">
    <text evidence="1 5">Belongs to the SEC15 family.</text>
</comment>
<dbReference type="Gene3D" id="1.10.357.30">
    <property type="entry name" value="Exocyst complex subunit Sec15 C-terminal domain, N-terminal subdomain"/>
    <property type="match status" value="1"/>
</dbReference>
<dbReference type="InterPro" id="IPR048359">
    <property type="entry name" value="EXOC6_Sec15_N"/>
</dbReference>
<dbReference type="GO" id="GO:0090522">
    <property type="term" value="P:vesicle tethering involved in exocytosis"/>
    <property type="evidence" value="ECO:0007669"/>
    <property type="project" value="UniProtKB-UniRule"/>
</dbReference>
<dbReference type="PANTHER" id="PTHR12702:SF0">
    <property type="entry name" value="EXOCYST COMPLEX COMPONENT 6"/>
    <property type="match status" value="1"/>
</dbReference>
<dbReference type="FunFam" id="1.20.58.670:FF:000002">
    <property type="entry name" value="Exocyst complex component"/>
    <property type="match status" value="1"/>
</dbReference>
<dbReference type="AlphaFoldDB" id="A0AAN8NGZ1"/>
<comment type="caution">
    <text evidence="9">The sequence shown here is derived from an EMBL/GenBank/DDBJ whole genome shotgun (WGS) entry which is preliminary data.</text>
</comment>
<keyword evidence="4" id="KW-0175">Coiled coil</keyword>
<feature type="region of interest" description="Disordered" evidence="6">
    <location>
        <begin position="21"/>
        <end position="48"/>
    </location>
</feature>
<sequence length="840" mass="97554">MPDLSNFSFQQEVDKRRRLSLFPGVNGGPRARSIRRTRTPSPKSTENRSRGYSIFRYSLKGNMVSLDDPLEDAHLVQVIRQCMLSSTDTEYFDLLIPAIKDACVQQREDGLMMALERFAEDKEAEIEQMCNENHQPFVQSVEQVLKVREESMKLTSEILKLNQTIQKSTESLAAKKKALVDSRGTRQNIDEAMQALHSSLEVLAAANRVHELLSEKKHYTALRTLDELHNIHLKEVMHFEVAKIIQSSVPAMKIMIKEAVMTDLNHWLYQIRETSKLLGQVAFDQTELRRERQKERAEKSQYFELFKLNSAVELVLDEREEFDVLNNENVMIDFTPLHECIHIHEALELRDDFRLEYSDVRRQQKELLLPVSVSFREDDISGLAQVLEEIAGFAIIERATMRRTQNFRSASDVEELWTSMCSKTIQIITPAMQEVNNSDTILKIKAILSLFIQTMDTWRYNVDILDAFLLKLFERYSELLKKQFSKDFVEIVQSDDYMPMAITDAEEYAKVINVSWFKDDRNVEEIQYPTVLPFSQMYPLCCIDLRSFLNKYYFFSREYFHHPHKIDETLRVSLDEMLKEQVCKSLHERLTSKYLGQIVQILINLEHFENACSELQILLRDVSASAHAGPVQLEALEMFRNEKKTAEKRIFELVNSKLDDLLEGAEYDWMPNTAEETASPYLLAMTRFLTDIMETTLLGLPNDIKGFVYFDALSHLASEILKLPLSEHVRMINKNAVKNMDQDVAYLEEFVKSLESEGSNLPRIFEELRETVNLLKSDNPEEFYDISVRMKHYTKVDPLNGPLLMEKLRLAEEHQNMPVPEVQEAPRGLLSGGFSRFRGN</sequence>
<comment type="function">
    <text evidence="5">Component of the exocyst complex involved in the docking of exocytic vesicles with fusion sites on the plasma membrane.</text>
</comment>
<evidence type="ECO:0000259" key="8">
    <source>
        <dbReference type="Pfam" id="PF20651"/>
    </source>
</evidence>
<evidence type="ECO:0000313" key="10">
    <source>
        <dbReference type="Proteomes" id="UP001307849"/>
    </source>
</evidence>
<dbReference type="InterPro" id="IPR042045">
    <property type="entry name" value="EXOC6/Sec15_C_dom1"/>
</dbReference>
<reference evidence="9 10" key="1">
    <citation type="submission" date="2019-10" db="EMBL/GenBank/DDBJ databases">
        <authorList>
            <person name="Palmer J.M."/>
        </authorList>
    </citation>
    <scope>NUCLEOTIDE SEQUENCE [LARGE SCALE GENOMIC DNA]</scope>
    <source>
        <strain evidence="9 10">TWF506</strain>
    </source>
</reference>
<dbReference type="InterPro" id="IPR042044">
    <property type="entry name" value="EXOC6PINT-1/Sec15/Tip20_C_dom2"/>
</dbReference>
<dbReference type="GO" id="GO:0016020">
    <property type="term" value="C:membrane"/>
    <property type="evidence" value="ECO:0007669"/>
    <property type="project" value="TreeGrafter"/>
</dbReference>
<dbReference type="GO" id="GO:0000145">
    <property type="term" value="C:exocyst"/>
    <property type="evidence" value="ECO:0007669"/>
    <property type="project" value="UniProtKB-UniRule"/>
</dbReference>
<keyword evidence="2 5" id="KW-0813">Transport</keyword>
<evidence type="ECO:0000256" key="2">
    <source>
        <dbReference type="ARBA" id="ARBA00022448"/>
    </source>
</evidence>
<evidence type="ECO:0000256" key="6">
    <source>
        <dbReference type="SAM" id="MobiDB-lite"/>
    </source>
</evidence>
<dbReference type="PANTHER" id="PTHR12702">
    <property type="entry name" value="SEC15"/>
    <property type="match status" value="1"/>
</dbReference>
<accession>A0AAN8NGZ1</accession>
<organism evidence="9 10">
    <name type="scientific">Arthrobotrys conoides</name>
    <dbReference type="NCBI Taxonomy" id="74498"/>
    <lineage>
        <taxon>Eukaryota</taxon>
        <taxon>Fungi</taxon>
        <taxon>Dikarya</taxon>
        <taxon>Ascomycota</taxon>
        <taxon>Pezizomycotina</taxon>
        <taxon>Orbiliomycetes</taxon>
        <taxon>Orbiliales</taxon>
        <taxon>Orbiliaceae</taxon>
        <taxon>Arthrobotrys</taxon>
    </lineage>
</organism>
<dbReference type="GO" id="GO:0006886">
    <property type="term" value="P:intracellular protein transport"/>
    <property type="evidence" value="ECO:0007669"/>
    <property type="project" value="InterPro"/>
</dbReference>
<dbReference type="GO" id="GO:0006893">
    <property type="term" value="P:Golgi to plasma membrane transport"/>
    <property type="evidence" value="ECO:0007669"/>
    <property type="project" value="TreeGrafter"/>
</dbReference>
<gene>
    <name evidence="9" type="ORF">TWF506_001787</name>
</gene>
<protein>
    <recommendedName>
        <fullName evidence="5">Exocyst complex component SEC15</fullName>
    </recommendedName>
</protein>
<dbReference type="Gene3D" id="1.20.58.670">
    <property type="entry name" value="Dsl1p vesicle tethering complex, Tip20p subunit, domain D"/>
    <property type="match status" value="1"/>
</dbReference>
<evidence type="ECO:0000256" key="5">
    <source>
        <dbReference type="PIRNR" id="PIRNR025007"/>
    </source>
</evidence>
<evidence type="ECO:0000313" key="9">
    <source>
        <dbReference type="EMBL" id="KAK6521574.1"/>
    </source>
</evidence>
<dbReference type="Pfam" id="PF04091">
    <property type="entry name" value="Sec15_C"/>
    <property type="match status" value="1"/>
</dbReference>
<evidence type="ECO:0000259" key="7">
    <source>
        <dbReference type="Pfam" id="PF04091"/>
    </source>
</evidence>
<dbReference type="Pfam" id="PF20651">
    <property type="entry name" value="EXOC6_Sec15_N"/>
    <property type="match status" value="1"/>
</dbReference>
<dbReference type="PIRSF" id="PIRSF025007">
    <property type="entry name" value="Sec15"/>
    <property type="match status" value="1"/>
</dbReference>
<dbReference type="EMBL" id="JAVHJM010000001">
    <property type="protein sequence ID" value="KAK6521574.1"/>
    <property type="molecule type" value="Genomic_DNA"/>
</dbReference>
<dbReference type="Proteomes" id="UP001307849">
    <property type="component" value="Unassembled WGS sequence"/>
</dbReference>
<feature type="domain" description="Exocyst complex subunit EXOC6/Sec15 C-terminal" evidence="7">
    <location>
        <begin position="465"/>
        <end position="807"/>
    </location>
</feature>
<dbReference type="InterPro" id="IPR046361">
    <property type="entry name" value="EXOC6/Sec15_C"/>
</dbReference>
<proteinExistence type="inferred from homology"/>
<feature type="domain" description="Exocyst complex component EXOC6/Sec15 N-terminal" evidence="8">
    <location>
        <begin position="115"/>
        <end position="283"/>
    </location>
</feature>
<keyword evidence="3 5" id="KW-0268">Exocytosis</keyword>
<evidence type="ECO:0000256" key="1">
    <source>
        <dbReference type="ARBA" id="ARBA00007944"/>
    </source>
</evidence>
<evidence type="ECO:0000256" key="4">
    <source>
        <dbReference type="ARBA" id="ARBA00023054"/>
    </source>
</evidence>